<feature type="transmembrane region" description="Helical" evidence="1">
    <location>
        <begin position="7"/>
        <end position="28"/>
    </location>
</feature>
<protein>
    <submittedName>
        <fullName evidence="3">Uncharacterized protein</fullName>
    </submittedName>
</protein>
<keyword evidence="2" id="KW-1185">Reference proteome</keyword>
<evidence type="ECO:0000256" key="1">
    <source>
        <dbReference type="SAM" id="Phobius"/>
    </source>
</evidence>
<proteinExistence type="predicted"/>
<dbReference type="WBParaSite" id="nRc.2.0.1.t13300-RA">
    <property type="protein sequence ID" value="nRc.2.0.1.t13300-RA"/>
    <property type="gene ID" value="nRc.2.0.1.g13300"/>
</dbReference>
<organism evidence="2 3">
    <name type="scientific">Romanomermis culicivorax</name>
    <name type="common">Nematode worm</name>
    <dbReference type="NCBI Taxonomy" id="13658"/>
    <lineage>
        <taxon>Eukaryota</taxon>
        <taxon>Metazoa</taxon>
        <taxon>Ecdysozoa</taxon>
        <taxon>Nematoda</taxon>
        <taxon>Enoplea</taxon>
        <taxon>Dorylaimia</taxon>
        <taxon>Mermithida</taxon>
        <taxon>Mermithoidea</taxon>
        <taxon>Mermithidae</taxon>
        <taxon>Romanomermis</taxon>
    </lineage>
</organism>
<dbReference type="Proteomes" id="UP000887565">
    <property type="component" value="Unplaced"/>
</dbReference>
<keyword evidence="1" id="KW-0812">Transmembrane</keyword>
<dbReference type="AlphaFoldDB" id="A0A915IGR0"/>
<name>A0A915IGR0_ROMCU</name>
<keyword evidence="1" id="KW-1133">Transmembrane helix</keyword>
<evidence type="ECO:0000313" key="3">
    <source>
        <dbReference type="WBParaSite" id="nRc.2.0.1.t13300-RA"/>
    </source>
</evidence>
<accession>A0A915IGR0</accession>
<reference evidence="3" key="1">
    <citation type="submission" date="2022-11" db="UniProtKB">
        <authorList>
            <consortium name="WormBaseParasite"/>
        </authorList>
    </citation>
    <scope>IDENTIFICATION</scope>
</reference>
<keyword evidence="1" id="KW-0472">Membrane</keyword>
<sequence>MEAPPPIAVNFIFIIIVLASPVVFPIQIEPTVKPGFNSTGKKLAIKFIFLPLVPNTFGRKISLSSFDSDSTSTIDLGFAAANSAADEEGVYFCFFDDTDDCDDLIHTPDVSLDGSESDGVVAIGTGGVARDV</sequence>
<evidence type="ECO:0000313" key="2">
    <source>
        <dbReference type="Proteomes" id="UP000887565"/>
    </source>
</evidence>